<keyword evidence="6" id="KW-0457">Lysine biosynthesis</keyword>
<comment type="caution">
    <text evidence="8">The sequence shown here is derived from an EMBL/GenBank/DDBJ whole genome shotgun (WGS) entry which is preliminary data.</text>
</comment>
<comment type="similarity">
    <text evidence="1">Belongs to the transferase hexapeptide repeat family.</text>
</comment>
<name>A0ABT5FB69_9GAMM</name>
<evidence type="ECO:0000313" key="8">
    <source>
        <dbReference type="EMBL" id="MDC2888279.1"/>
    </source>
</evidence>
<evidence type="ECO:0000256" key="1">
    <source>
        <dbReference type="ARBA" id="ARBA00007274"/>
    </source>
</evidence>
<evidence type="ECO:0000256" key="7">
    <source>
        <dbReference type="ARBA" id="ARBA00023315"/>
    </source>
</evidence>
<dbReference type="Gene3D" id="2.160.10.10">
    <property type="entry name" value="Hexapeptide repeat proteins"/>
    <property type="match status" value="1"/>
</dbReference>
<dbReference type="Pfam" id="PF14602">
    <property type="entry name" value="Hexapep_2"/>
    <property type="match status" value="1"/>
</dbReference>
<keyword evidence="4" id="KW-0677">Repeat</keyword>
<protein>
    <submittedName>
        <fullName evidence="8">DapH/DapD/GlmU-related protein</fullName>
    </submittedName>
</protein>
<dbReference type="Proteomes" id="UP001528411">
    <property type="component" value="Unassembled WGS sequence"/>
</dbReference>
<dbReference type="InterPro" id="IPR050179">
    <property type="entry name" value="Trans_hexapeptide_repeat"/>
</dbReference>
<dbReference type="PANTHER" id="PTHR43300">
    <property type="entry name" value="ACETYLTRANSFERASE"/>
    <property type="match status" value="1"/>
</dbReference>
<keyword evidence="3" id="KW-0808">Transferase</keyword>
<dbReference type="InterPro" id="IPR011004">
    <property type="entry name" value="Trimer_LpxA-like_sf"/>
</dbReference>
<gene>
    <name evidence="8" type="ORF">PN838_05165</name>
</gene>
<evidence type="ECO:0000256" key="6">
    <source>
        <dbReference type="ARBA" id="ARBA00023154"/>
    </source>
</evidence>
<keyword evidence="2" id="KW-0028">Amino-acid biosynthesis</keyword>
<dbReference type="EMBL" id="JAQOMS010000002">
    <property type="protein sequence ID" value="MDC2888279.1"/>
    <property type="molecule type" value="Genomic_DNA"/>
</dbReference>
<dbReference type="RefSeq" id="WP_272179940.1">
    <property type="nucleotide sequence ID" value="NZ_JAQOMS010000002.1"/>
</dbReference>
<dbReference type="InterPro" id="IPR001451">
    <property type="entry name" value="Hexapep"/>
</dbReference>
<keyword evidence="9" id="KW-1185">Reference proteome</keyword>
<evidence type="ECO:0000313" key="9">
    <source>
        <dbReference type="Proteomes" id="UP001528411"/>
    </source>
</evidence>
<keyword evidence="7" id="KW-0012">Acyltransferase</keyword>
<dbReference type="Pfam" id="PF00132">
    <property type="entry name" value="Hexapep"/>
    <property type="match status" value="1"/>
</dbReference>
<organism evidence="8 9">
    <name type="scientific">Psychrosphaera algicola</name>
    <dbReference type="NCBI Taxonomy" id="3023714"/>
    <lineage>
        <taxon>Bacteria</taxon>
        <taxon>Pseudomonadati</taxon>
        <taxon>Pseudomonadota</taxon>
        <taxon>Gammaproteobacteria</taxon>
        <taxon>Alteromonadales</taxon>
        <taxon>Pseudoalteromonadaceae</taxon>
        <taxon>Psychrosphaera</taxon>
    </lineage>
</organism>
<evidence type="ECO:0000256" key="4">
    <source>
        <dbReference type="ARBA" id="ARBA00022737"/>
    </source>
</evidence>
<keyword evidence="5" id="KW-0220">Diaminopimelate biosynthesis</keyword>
<proteinExistence type="inferred from homology"/>
<dbReference type="PROSITE" id="PS00101">
    <property type="entry name" value="HEXAPEP_TRANSFERASES"/>
    <property type="match status" value="1"/>
</dbReference>
<sequence>MLWSNTPFSIALATGPKYFKQALANPNIIAIITTQIFSEETHNKTVIKTANADELFHVIHNRFPPVINNTKAYIGENCKISPQATIEDNVRIGNNCHIEAGAYIGSNTVIEDDCYIGPNATIGTQALLSKKLMDRTAILNILVVY</sequence>
<reference evidence="8 9" key="1">
    <citation type="submission" date="2023-01" db="EMBL/GenBank/DDBJ databases">
        <title>Psychrosphaera sp. nov., isolated from marine algae.</title>
        <authorList>
            <person name="Bayburt H."/>
            <person name="Choi B.J."/>
            <person name="Kim J.M."/>
            <person name="Choi D.G."/>
            <person name="Jeon C.O."/>
        </authorList>
    </citation>
    <scope>NUCLEOTIDE SEQUENCE [LARGE SCALE GENOMIC DNA]</scope>
    <source>
        <strain evidence="8 9">G1-22</strain>
    </source>
</reference>
<dbReference type="InterPro" id="IPR018357">
    <property type="entry name" value="Hexapep_transf_CS"/>
</dbReference>
<accession>A0ABT5FB69</accession>
<evidence type="ECO:0000256" key="5">
    <source>
        <dbReference type="ARBA" id="ARBA00022915"/>
    </source>
</evidence>
<dbReference type="SUPFAM" id="SSF51161">
    <property type="entry name" value="Trimeric LpxA-like enzymes"/>
    <property type="match status" value="1"/>
</dbReference>
<evidence type="ECO:0000256" key="2">
    <source>
        <dbReference type="ARBA" id="ARBA00022605"/>
    </source>
</evidence>
<evidence type="ECO:0000256" key="3">
    <source>
        <dbReference type="ARBA" id="ARBA00022679"/>
    </source>
</evidence>
<dbReference type="PANTHER" id="PTHR43300:SF10">
    <property type="entry name" value="2,3,4,5-TETRAHYDROPYRIDINE-2,6-DICARBOXYLATE N-ACETYLTRANSFERASE"/>
    <property type="match status" value="1"/>
</dbReference>